<dbReference type="EMBL" id="CP014585">
    <property type="protein sequence ID" value="ANZ75103.1"/>
    <property type="molecule type" value="Genomic_DNA"/>
</dbReference>
<sequence length="125" mass="13739">MHHLPLGELVGFLTGSRRHITCNEDKTKHFLLSYPGLVVWKFYFIISHTYFALKKISLLHDQAGIIHFSTSSTSTQNVAAPGISSPLNALCSYSEARHPAKGVLRADEVYATLPLSPPLSPPLPT</sequence>
<reference evidence="1 2" key="1">
    <citation type="submission" date="2016-02" db="EMBL/GenBank/DDBJ databases">
        <title>Comparative genomic and transcriptomic foundation for Pichia pastoris.</title>
        <authorList>
            <person name="Love K.R."/>
            <person name="Shah K.A."/>
            <person name="Whittaker C.A."/>
            <person name="Wu J."/>
            <person name="Bartlett M.C."/>
            <person name="Ma D."/>
            <person name="Leeson R.L."/>
            <person name="Priest M."/>
            <person name="Young S.K."/>
            <person name="Love J.C."/>
        </authorList>
    </citation>
    <scope>NUCLEOTIDE SEQUENCE [LARGE SCALE GENOMIC DNA]</scope>
    <source>
        <strain evidence="1 2">ATCC 28485</strain>
    </source>
</reference>
<keyword evidence="2" id="KW-1185">Reference proteome</keyword>
<accession>A0A1B2JAP3</accession>
<organism evidence="1 2">
    <name type="scientific">Komagataella pastoris</name>
    <name type="common">Yeast</name>
    <name type="synonym">Pichia pastoris</name>
    <dbReference type="NCBI Taxonomy" id="4922"/>
    <lineage>
        <taxon>Eukaryota</taxon>
        <taxon>Fungi</taxon>
        <taxon>Dikarya</taxon>
        <taxon>Ascomycota</taxon>
        <taxon>Saccharomycotina</taxon>
        <taxon>Pichiomycetes</taxon>
        <taxon>Pichiales</taxon>
        <taxon>Pichiaceae</taxon>
        <taxon>Komagataella</taxon>
    </lineage>
</organism>
<evidence type="ECO:0000313" key="2">
    <source>
        <dbReference type="Proteomes" id="UP000094565"/>
    </source>
</evidence>
<name>A0A1B2JAP3_PICPA</name>
<dbReference type="Proteomes" id="UP000094565">
    <property type="component" value="Chromosome 2"/>
</dbReference>
<protein>
    <submittedName>
        <fullName evidence="1">BA75_02833T0</fullName>
    </submittedName>
</protein>
<gene>
    <name evidence="1" type="ORF">ATY40_BA7502833</name>
</gene>
<dbReference type="AlphaFoldDB" id="A0A1B2JAP3"/>
<evidence type="ECO:0000313" key="1">
    <source>
        <dbReference type="EMBL" id="ANZ75103.1"/>
    </source>
</evidence>
<proteinExistence type="predicted"/>